<organism evidence="2 3">
    <name type="scientific">Steccherinum ochraceum</name>
    <dbReference type="NCBI Taxonomy" id="92696"/>
    <lineage>
        <taxon>Eukaryota</taxon>
        <taxon>Fungi</taxon>
        <taxon>Dikarya</taxon>
        <taxon>Basidiomycota</taxon>
        <taxon>Agaricomycotina</taxon>
        <taxon>Agaricomycetes</taxon>
        <taxon>Polyporales</taxon>
        <taxon>Steccherinaceae</taxon>
        <taxon>Steccherinum</taxon>
    </lineage>
</organism>
<comment type="caution">
    <text evidence="2">The sequence shown here is derived from an EMBL/GenBank/DDBJ whole genome shotgun (WGS) entry which is preliminary data.</text>
</comment>
<evidence type="ECO:0000313" key="2">
    <source>
        <dbReference type="EMBL" id="TCD71724.1"/>
    </source>
</evidence>
<evidence type="ECO:0000256" key="1">
    <source>
        <dbReference type="SAM" id="Phobius"/>
    </source>
</evidence>
<keyword evidence="3" id="KW-1185">Reference proteome</keyword>
<proteinExistence type="predicted"/>
<dbReference type="Proteomes" id="UP000292702">
    <property type="component" value="Unassembled WGS sequence"/>
</dbReference>
<protein>
    <submittedName>
        <fullName evidence="2">Uncharacterized protein</fullName>
    </submittedName>
</protein>
<accession>A0A4R0S457</accession>
<feature type="transmembrane region" description="Helical" evidence="1">
    <location>
        <begin position="185"/>
        <end position="203"/>
    </location>
</feature>
<keyword evidence="1" id="KW-0472">Membrane</keyword>
<gene>
    <name evidence="2" type="ORF">EIP91_005490</name>
</gene>
<dbReference type="OrthoDB" id="10434716at2759"/>
<dbReference type="EMBL" id="RWJN01000003">
    <property type="protein sequence ID" value="TCD71724.1"/>
    <property type="molecule type" value="Genomic_DNA"/>
</dbReference>
<keyword evidence="1" id="KW-0812">Transmembrane</keyword>
<reference evidence="2 3" key="1">
    <citation type="submission" date="2018-11" db="EMBL/GenBank/DDBJ databases">
        <title>Genome assembly of Steccherinum ochraceum LE-BIN_3174, the white-rot fungus of the Steccherinaceae family (The Residual Polyporoid clade, Polyporales, Basidiomycota).</title>
        <authorList>
            <person name="Fedorova T.V."/>
            <person name="Glazunova O.A."/>
            <person name="Landesman E.O."/>
            <person name="Moiseenko K.V."/>
            <person name="Psurtseva N.V."/>
            <person name="Savinova O.S."/>
            <person name="Shakhova N.V."/>
            <person name="Tyazhelova T.V."/>
            <person name="Vasina D.V."/>
        </authorList>
    </citation>
    <scope>NUCLEOTIDE SEQUENCE [LARGE SCALE GENOMIC DNA]</scope>
    <source>
        <strain evidence="2 3">LE-BIN_3174</strain>
    </source>
</reference>
<evidence type="ECO:0000313" key="3">
    <source>
        <dbReference type="Proteomes" id="UP000292702"/>
    </source>
</evidence>
<keyword evidence="1" id="KW-1133">Transmembrane helix</keyword>
<dbReference type="AlphaFoldDB" id="A0A4R0S457"/>
<name>A0A4R0S457_9APHY</name>
<sequence>MDLNDQALQQYNQLSLAKKAEVDQACLQDAILGAINDVVCYCKDYEYAFTHQKYFRDHDEDAKVPSELGLTDRFLVNMAARFKHPKAGKLMMNFSRNERENGHDFNWTYEIGDVAFQVFFQAKCAKWYAKEGGYYADFMYKYVHSWVRSIALTNAHFRGTDETPQWKKLYNYIYNQMLIPRAGKVVFLGIYIVYSAMNIYFIPVGKLADLSTSEKELFNESTKFNNAMIYSMVAEGSADVVDTKGHSLFQRDQAMEGIINEEIVRRAVEEQAKQNGGLGGLSHGGDIMMAVMGPGKYVDSTARLTGNGAALGERMMAVMGSHLSRSGGAAPNK</sequence>